<reference evidence="3" key="1">
    <citation type="submission" date="2022-11" db="UniProtKB">
        <authorList>
            <consortium name="WormBaseParasite"/>
        </authorList>
    </citation>
    <scope>IDENTIFICATION</scope>
</reference>
<evidence type="ECO:0000313" key="3">
    <source>
        <dbReference type="WBParaSite" id="jg15993"/>
    </source>
</evidence>
<protein>
    <submittedName>
        <fullName evidence="3">Secreted protein</fullName>
    </submittedName>
</protein>
<evidence type="ECO:0000313" key="2">
    <source>
        <dbReference type="Proteomes" id="UP000887574"/>
    </source>
</evidence>
<feature type="chain" id="PRO_5037987746" evidence="1">
    <location>
        <begin position="23"/>
        <end position="122"/>
    </location>
</feature>
<proteinExistence type="predicted"/>
<feature type="signal peptide" evidence="1">
    <location>
        <begin position="1"/>
        <end position="22"/>
    </location>
</feature>
<keyword evidence="1" id="KW-0732">Signal</keyword>
<name>A0A915D6S5_9BILA</name>
<evidence type="ECO:0000256" key="1">
    <source>
        <dbReference type="SAM" id="SignalP"/>
    </source>
</evidence>
<dbReference type="Proteomes" id="UP000887574">
    <property type="component" value="Unplaced"/>
</dbReference>
<accession>A0A915D6S5</accession>
<sequence length="122" mass="12928">MNSICLSTLAFLLLLTFSSINAESTSNSASEDAVDLTKKLNIIQPISAQANSQEAVVKARKRRQSPSADRARALAAVNRAKAAANAAQAQARANANVARSKCVFFPSISLERIADFGGTVYN</sequence>
<dbReference type="WBParaSite" id="jg15993">
    <property type="protein sequence ID" value="jg15993"/>
    <property type="gene ID" value="jg15993"/>
</dbReference>
<dbReference type="AlphaFoldDB" id="A0A915D6S5"/>
<keyword evidence="2" id="KW-1185">Reference proteome</keyword>
<organism evidence="2 3">
    <name type="scientific">Ditylenchus dipsaci</name>
    <dbReference type="NCBI Taxonomy" id="166011"/>
    <lineage>
        <taxon>Eukaryota</taxon>
        <taxon>Metazoa</taxon>
        <taxon>Ecdysozoa</taxon>
        <taxon>Nematoda</taxon>
        <taxon>Chromadorea</taxon>
        <taxon>Rhabditida</taxon>
        <taxon>Tylenchina</taxon>
        <taxon>Tylenchomorpha</taxon>
        <taxon>Sphaerularioidea</taxon>
        <taxon>Anguinidae</taxon>
        <taxon>Anguininae</taxon>
        <taxon>Ditylenchus</taxon>
    </lineage>
</organism>